<sequence>VANRLVIMYGCDRAAYTRIGCLNCCSLAIYSSPDILLGYLHHHWINCGRSSKRAELVLSWNAQTRTLPVLLRLTTPDMRSMAAMTKLSLLQLERCRLCFLVATRRVDAGVRANLGDACASPEAPIAIHKYRQPITLLDIQACALAAGLEAIRAQLRRARWAADAATAASAAAARSSSPGDFGSMTSIIVEAAEALTFVAAAVTTPGHQLLVSEATEGQMILSHLALTFSGYQQYNYFSALDAVRRATMAKDSTAAAFAAHQAQDAAGLAIWAARLVDLQHVRELGFAHLQDVVLQAFLSLDAVLPADLAVVSSTESTETRQVVLGDLGCIFPPRLEPLQKRPRLALQI</sequence>
<dbReference type="EMBL" id="BSDZ01000079">
    <property type="protein sequence ID" value="GLI68219.1"/>
    <property type="molecule type" value="Genomic_DNA"/>
</dbReference>
<accession>A0ABQ5SEK4</accession>
<proteinExistence type="predicted"/>
<name>A0ABQ5SEK4_9CHLO</name>
<organism evidence="1 2">
    <name type="scientific">Volvox africanus</name>
    <dbReference type="NCBI Taxonomy" id="51714"/>
    <lineage>
        <taxon>Eukaryota</taxon>
        <taxon>Viridiplantae</taxon>
        <taxon>Chlorophyta</taxon>
        <taxon>core chlorophytes</taxon>
        <taxon>Chlorophyceae</taxon>
        <taxon>CS clade</taxon>
        <taxon>Chlamydomonadales</taxon>
        <taxon>Volvocaceae</taxon>
        <taxon>Volvox</taxon>
    </lineage>
</organism>
<reference evidence="1 2" key="1">
    <citation type="journal article" date="2023" name="IScience">
        <title>Expanded male sex-determining region conserved during the evolution of homothallism in the green alga Volvox.</title>
        <authorList>
            <person name="Yamamoto K."/>
            <person name="Matsuzaki R."/>
            <person name="Mahakham W."/>
            <person name="Heman W."/>
            <person name="Sekimoto H."/>
            <person name="Kawachi M."/>
            <person name="Minakuchi Y."/>
            <person name="Toyoda A."/>
            <person name="Nozaki H."/>
        </authorList>
    </citation>
    <scope>NUCLEOTIDE SEQUENCE [LARGE SCALE GENOMIC DNA]</scope>
    <source>
        <strain evidence="1 2">NIES-4468</strain>
    </source>
</reference>
<protein>
    <submittedName>
        <fullName evidence="1">Uncharacterized protein</fullName>
    </submittedName>
</protein>
<dbReference type="Proteomes" id="UP001165090">
    <property type="component" value="Unassembled WGS sequence"/>
</dbReference>
<keyword evidence="2" id="KW-1185">Reference proteome</keyword>
<evidence type="ECO:0000313" key="2">
    <source>
        <dbReference type="Proteomes" id="UP001165090"/>
    </source>
</evidence>
<comment type="caution">
    <text evidence="1">The sequence shown here is derived from an EMBL/GenBank/DDBJ whole genome shotgun (WGS) entry which is preliminary data.</text>
</comment>
<feature type="non-terminal residue" evidence="1">
    <location>
        <position position="1"/>
    </location>
</feature>
<evidence type="ECO:0000313" key="1">
    <source>
        <dbReference type="EMBL" id="GLI68219.1"/>
    </source>
</evidence>
<gene>
    <name evidence="1" type="ORF">VaNZ11_012564</name>
</gene>